<keyword evidence="3 5" id="KW-0408">Iron</keyword>
<accession>A0A2A7S0H5</accession>
<keyword evidence="1 4" id="KW-0349">Heme</keyword>
<dbReference type="InterPro" id="IPR014353">
    <property type="entry name" value="Membr-bd_ADH_cyt_c"/>
</dbReference>
<protein>
    <submittedName>
        <fullName evidence="8">Alcohol dehydrogenase</fullName>
    </submittedName>
</protein>
<dbReference type="GO" id="GO:0009055">
    <property type="term" value="F:electron transfer activity"/>
    <property type="evidence" value="ECO:0007669"/>
    <property type="project" value="InterPro"/>
</dbReference>
<dbReference type="PANTHER" id="PTHR35008">
    <property type="entry name" value="BLL4482 PROTEIN-RELATED"/>
    <property type="match status" value="1"/>
</dbReference>
<dbReference type="PIRSF" id="PIRSF000018">
    <property type="entry name" value="Mb_ADH_cyt_c"/>
    <property type="match status" value="1"/>
</dbReference>
<dbReference type="InterPro" id="IPR051459">
    <property type="entry name" value="Cytochrome_c-type_DH"/>
</dbReference>
<feature type="binding site" description="covalent" evidence="4">
    <location>
        <position position="343"/>
    </location>
    <ligand>
        <name>heme c</name>
        <dbReference type="ChEBI" id="CHEBI:61717"/>
        <label>3</label>
    </ligand>
</feature>
<feature type="domain" description="Cytochrome c" evidence="7">
    <location>
        <begin position="197"/>
        <end position="307"/>
    </location>
</feature>
<dbReference type="GO" id="GO:0016020">
    <property type="term" value="C:membrane"/>
    <property type="evidence" value="ECO:0007669"/>
    <property type="project" value="InterPro"/>
</dbReference>
<feature type="signal peptide" evidence="6">
    <location>
        <begin position="1"/>
        <end position="23"/>
    </location>
</feature>
<evidence type="ECO:0000259" key="7">
    <source>
        <dbReference type="PROSITE" id="PS51007"/>
    </source>
</evidence>
<dbReference type="Gene3D" id="1.10.760.10">
    <property type="entry name" value="Cytochrome c-like domain"/>
    <property type="match status" value="2"/>
</dbReference>
<feature type="binding site" description="covalent" evidence="4">
    <location>
        <position position="66"/>
    </location>
    <ligand>
        <name>heme c</name>
        <dbReference type="ChEBI" id="CHEBI:61717"/>
        <label>1</label>
    </ligand>
</feature>
<keyword evidence="2 5" id="KW-0479">Metal-binding</keyword>
<dbReference type="EMBL" id="PDDY01000004">
    <property type="protein sequence ID" value="PEH37002.1"/>
    <property type="molecule type" value="Genomic_DNA"/>
</dbReference>
<comment type="cofactor">
    <cofactor evidence="4">
        <name>heme c</name>
        <dbReference type="ChEBI" id="CHEBI:61717"/>
    </cofactor>
    <text evidence="4">Binds 3 heme c groups covalently per subunit.</text>
</comment>
<evidence type="ECO:0000256" key="5">
    <source>
        <dbReference type="PIRSR" id="PIRSR000018-51"/>
    </source>
</evidence>
<proteinExistence type="predicted"/>
<dbReference type="Pfam" id="PF00034">
    <property type="entry name" value="Cytochrom_C"/>
    <property type="match status" value="2"/>
</dbReference>
<reference evidence="9" key="1">
    <citation type="submission" date="2017-09" db="EMBL/GenBank/DDBJ databases">
        <title>FDA dAtabase for Regulatory Grade micrObial Sequences (FDA-ARGOS): Supporting development and validation of Infectious Disease Dx tests.</title>
        <authorList>
            <person name="Minogue T."/>
            <person name="Wolcott M."/>
            <person name="Wasieloski L."/>
            <person name="Aguilar W."/>
            <person name="Moore D."/>
            <person name="Tallon L."/>
            <person name="Sadzewicz L."/>
            <person name="Ott S."/>
            <person name="Zhao X."/>
            <person name="Nagaraj S."/>
            <person name="Vavikolanu K."/>
            <person name="Aluvathingal J."/>
            <person name="Nadendla S."/>
            <person name="Sichtig H."/>
        </authorList>
    </citation>
    <scope>NUCLEOTIDE SEQUENCE [LARGE SCALE GENOMIC DNA]</scope>
    <source>
        <strain evidence="9">FDAARGOS_390</strain>
    </source>
</reference>
<evidence type="ECO:0000256" key="6">
    <source>
        <dbReference type="SAM" id="SignalP"/>
    </source>
</evidence>
<feature type="binding site" description="covalent" evidence="4">
    <location>
        <position position="212"/>
    </location>
    <ligand>
        <name>heme c</name>
        <dbReference type="ChEBI" id="CHEBI:61717"/>
        <label>2</label>
    </ligand>
</feature>
<dbReference type="GO" id="GO:0005506">
    <property type="term" value="F:iron ion binding"/>
    <property type="evidence" value="ECO:0007669"/>
    <property type="project" value="InterPro"/>
</dbReference>
<dbReference type="InterPro" id="IPR009056">
    <property type="entry name" value="Cyt_c-like_dom"/>
</dbReference>
<dbReference type="RefSeq" id="WP_098153613.1">
    <property type="nucleotide sequence ID" value="NZ_CADEWA010000004.1"/>
</dbReference>
<evidence type="ECO:0000313" key="9">
    <source>
        <dbReference type="Proteomes" id="UP000220629"/>
    </source>
</evidence>
<feature type="binding site" description="covalent" evidence="4">
    <location>
        <position position="215"/>
    </location>
    <ligand>
        <name>heme c</name>
        <dbReference type="ChEBI" id="CHEBI:61717"/>
        <label>2</label>
    </ligand>
</feature>
<sequence>MKRQSLYAFGALAIAAAATLAPAVWPGAAKWAGNLIDTARAAAPAADTSQAALIKKGEYLSRVGDCVACHTVRGGQPFAGGLPMPTPFGTMYTPNITPDNQYGIGKWSADDFYRAMHTGRSKDGSLLYPGFPFTSYTKVTRADSDAIYAYLRSVPAVNTASRPHELKFPFNNRNLLIGWRTLFFKEGEFKPDPTKSVEWNRGAYLVEGLGHCSMCHTSINLMGAPRSSSAFAGGLIPLQNWYAPSLTNDTEFGLGDWHVQELTDLLQAGVSMRGAVFGPMADVVHNSLQYMSDDDARAMSVYLKSIPQKGSAPTNLQYEPSQKFGDQLLEQGRKLYADNCATCHGASGQGKPPSYPPLAGNHSIMMESAVNPIRMVLNGGYPPSTFRNPRPYGMPPFAQALSNQEVAAVVSYIRSAWGNNGSPISPQQVSDLRSAPLD</sequence>
<dbReference type="AlphaFoldDB" id="A0A2A7S0H5"/>
<feature type="binding site" description="axial binding residue" evidence="5">
    <location>
        <position position="344"/>
    </location>
    <ligand>
        <name>heme c</name>
        <dbReference type="ChEBI" id="CHEBI:61717"/>
        <label>3</label>
    </ligand>
    <ligandPart>
        <name>Fe</name>
        <dbReference type="ChEBI" id="CHEBI:18248"/>
    </ligandPart>
</feature>
<dbReference type="PROSITE" id="PS51007">
    <property type="entry name" value="CYTC"/>
    <property type="match status" value="3"/>
</dbReference>
<feature type="binding site" description="axial binding residue" evidence="5">
    <location>
        <position position="216"/>
    </location>
    <ligand>
        <name>heme c</name>
        <dbReference type="ChEBI" id="CHEBI:61717"/>
        <label>2</label>
    </ligand>
    <ligandPart>
        <name>Fe</name>
        <dbReference type="ChEBI" id="CHEBI:18248"/>
    </ligandPart>
</feature>
<dbReference type="GO" id="GO:0020037">
    <property type="term" value="F:heme binding"/>
    <property type="evidence" value="ECO:0007669"/>
    <property type="project" value="InterPro"/>
</dbReference>
<gene>
    <name evidence="8" type="ORF">CRM94_20720</name>
</gene>
<dbReference type="Proteomes" id="UP000220629">
    <property type="component" value="Unassembled WGS sequence"/>
</dbReference>
<dbReference type="GO" id="GO:0016614">
    <property type="term" value="F:oxidoreductase activity, acting on CH-OH group of donors"/>
    <property type="evidence" value="ECO:0007669"/>
    <property type="project" value="InterPro"/>
</dbReference>
<keyword evidence="6" id="KW-0732">Signal</keyword>
<feature type="domain" description="Cytochrome c" evidence="7">
    <location>
        <begin position="52"/>
        <end position="155"/>
    </location>
</feature>
<name>A0A2A7S0H5_BURGA</name>
<feature type="binding site" description="covalent" evidence="4">
    <location>
        <position position="340"/>
    </location>
    <ligand>
        <name>heme c</name>
        <dbReference type="ChEBI" id="CHEBI:61717"/>
        <label>3</label>
    </ligand>
</feature>
<feature type="binding site" description="axial binding residue" evidence="5">
    <location>
        <position position="70"/>
    </location>
    <ligand>
        <name>heme c</name>
        <dbReference type="ChEBI" id="CHEBI:61717"/>
        <label>1</label>
    </ligand>
    <ligandPart>
        <name>Fe</name>
        <dbReference type="ChEBI" id="CHEBI:18248"/>
    </ligandPart>
</feature>
<evidence type="ECO:0000256" key="4">
    <source>
        <dbReference type="PIRSR" id="PIRSR000018-50"/>
    </source>
</evidence>
<dbReference type="SUPFAM" id="SSF46626">
    <property type="entry name" value="Cytochrome c"/>
    <property type="match status" value="3"/>
</dbReference>
<dbReference type="InterPro" id="IPR036909">
    <property type="entry name" value="Cyt_c-like_dom_sf"/>
</dbReference>
<organism evidence="8 9">
    <name type="scientific">Burkholderia gladioli</name>
    <name type="common">Pseudomonas marginata</name>
    <name type="synonym">Phytomonas marginata</name>
    <dbReference type="NCBI Taxonomy" id="28095"/>
    <lineage>
        <taxon>Bacteria</taxon>
        <taxon>Pseudomonadati</taxon>
        <taxon>Pseudomonadota</taxon>
        <taxon>Betaproteobacteria</taxon>
        <taxon>Burkholderiales</taxon>
        <taxon>Burkholderiaceae</taxon>
        <taxon>Burkholderia</taxon>
    </lineage>
</organism>
<dbReference type="PANTHER" id="PTHR35008:SF4">
    <property type="entry name" value="BLL4482 PROTEIN"/>
    <property type="match status" value="1"/>
</dbReference>
<feature type="chain" id="PRO_5012473273" evidence="6">
    <location>
        <begin position="24"/>
        <end position="438"/>
    </location>
</feature>
<evidence type="ECO:0000256" key="2">
    <source>
        <dbReference type="ARBA" id="ARBA00022723"/>
    </source>
</evidence>
<feature type="domain" description="Cytochrome c" evidence="7">
    <location>
        <begin position="327"/>
        <end position="417"/>
    </location>
</feature>
<comment type="caution">
    <text evidence="8">The sequence shown here is derived from an EMBL/GenBank/DDBJ whole genome shotgun (WGS) entry which is preliminary data.</text>
</comment>
<feature type="binding site" description="covalent" evidence="4">
    <location>
        <position position="69"/>
    </location>
    <ligand>
        <name>heme c</name>
        <dbReference type="ChEBI" id="CHEBI:61717"/>
        <label>1</label>
    </ligand>
</feature>
<evidence type="ECO:0000256" key="1">
    <source>
        <dbReference type="ARBA" id="ARBA00022617"/>
    </source>
</evidence>
<evidence type="ECO:0000256" key="3">
    <source>
        <dbReference type="ARBA" id="ARBA00023004"/>
    </source>
</evidence>
<evidence type="ECO:0000313" key="8">
    <source>
        <dbReference type="EMBL" id="PEH37002.1"/>
    </source>
</evidence>